<dbReference type="EMBL" id="JABMIG020000232">
    <property type="protein sequence ID" value="KAL3784593.1"/>
    <property type="molecule type" value="Genomic_DNA"/>
</dbReference>
<gene>
    <name evidence="3" type="ORF">HJC23_007049</name>
</gene>
<dbReference type="PROSITE" id="PS51462">
    <property type="entry name" value="NUDIX"/>
    <property type="match status" value="1"/>
</dbReference>
<accession>A0ABD3PAP5</accession>
<dbReference type="SUPFAM" id="SSF55811">
    <property type="entry name" value="Nudix"/>
    <property type="match status" value="1"/>
</dbReference>
<reference evidence="3 4" key="1">
    <citation type="journal article" date="2020" name="G3 (Bethesda)">
        <title>Improved Reference Genome for Cyclotella cryptica CCMP332, a Model for Cell Wall Morphogenesis, Salinity Adaptation, and Lipid Production in Diatoms (Bacillariophyta).</title>
        <authorList>
            <person name="Roberts W.R."/>
            <person name="Downey K.M."/>
            <person name="Ruck E.C."/>
            <person name="Traller J.C."/>
            <person name="Alverson A.J."/>
        </authorList>
    </citation>
    <scope>NUCLEOTIDE SEQUENCE [LARGE SCALE GENOMIC DNA]</scope>
    <source>
        <strain evidence="3 4">CCMP332</strain>
    </source>
</reference>
<proteinExistence type="predicted"/>
<comment type="caution">
    <text evidence="3">The sequence shown here is derived from an EMBL/GenBank/DDBJ whole genome shotgun (WGS) entry which is preliminary data.</text>
</comment>
<dbReference type="InterPro" id="IPR020084">
    <property type="entry name" value="NUDIX_hydrolase_CS"/>
</dbReference>
<protein>
    <recommendedName>
        <fullName evidence="2">Nudix hydrolase domain-containing protein</fullName>
    </recommendedName>
</protein>
<evidence type="ECO:0000259" key="2">
    <source>
        <dbReference type="PROSITE" id="PS51462"/>
    </source>
</evidence>
<dbReference type="PROSITE" id="PS00893">
    <property type="entry name" value="NUDIX_BOX"/>
    <property type="match status" value="1"/>
</dbReference>
<keyword evidence="4" id="KW-1185">Reference proteome</keyword>
<feature type="domain" description="Nudix hydrolase" evidence="2">
    <location>
        <begin position="7"/>
        <end position="151"/>
    </location>
</feature>
<dbReference type="GO" id="GO:0016787">
    <property type="term" value="F:hydrolase activity"/>
    <property type="evidence" value="ECO:0007669"/>
    <property type="project" value="UniProtKB-KW"/>
</dbReference>
<dbReference type="Gene3D" id="3.90.79.10">
    <property type="entry name" value="Nucleoside Triphosphate Pyrophosphohydrolase"/>
    <property type="match status" value="1"/>
</dbReference>
<dbReference type="CDD" id="cd04678">
    <property type="entry name" value="NUDIX_MTH2_Nudt15"/>
    <property type="match status" value="1"/>
</dbReference>
<dbReference type="PANTHER" id="PTHR16099">
    <property type="entry name" value="8-OXO-DGTP DIPHOSPHATES NUDT15"/>
    <property type="match status" value="1"/>
</dbReference>
<evidence type="ECO:0000256" key="1">
    <source>
        <dbReference type="ARBA" id="ARBA00022801"/>
    </source>
</evidence>
<dbReference type="Pfam" id="PF00293">
    <property type="entry name" value="NUDIX"/>
    <property type="match status" value="1"/>
</dbReference>
<organism evidence="3 4">
    <name type="scientific">Cyclotella cryptica</name>
    <dbReference type="NCBI Taxonomy" id="29204"/>
    <lineage>
        <taxon>Eukaryota</taxon>
        <taxon>Sar</taxon>
        <taxon>Stramenopiles</taxon>
        <taxon>Ochrophyta</taxon>
        <taxon>Bacillariophyta</taxon>
        <taxon>Coscinodiscophyceae</taxon>
        <taxon>Thalassiosirophycidae</taxon>
        <taxon>Stephanodiscales</taxon>
        <taxon>Stephanodiscaceae</taxon>
        <taxon>Cyclotella</taxon>
    </lineage>
</organism>
<evidence type="ECO:0000313" key="3">
    <source>
        <dbReference type="EMBL" id="KAL3784593.1"/>
    </source>
</evidence>
<evidence type="ECO:0000313" key="4">
    <source>
        <dbReference type="Proteomes" id="UP001516023"/>
    </source>
</evidence>
<keyword evidence="1" id="KW-0378">Hydrolase</keyword>
<dbReference type="AlphaFoldDB" id="A0ABD3PAP5"/>
<name>A0ABD3PAP5_9STRA</name>
<dbReference type="InterPro" id="IPR000086">
    <property type="entry name" value="NUDIX_hydrolase_dom"/>
</dbReference>
<dbReference type="PANTHER" id="PTHR16099:SF5">
    <property type="entry name" value="NUCLEOTIDE TRIPHOSPHATE DIPHOSPHATASE NUDT15"/>
    <property type="match status" value="1"/>
</dbReference>
<dbReference type="InterPro" id="IPR015797">
    <property type="entry name" value="NUDIX_hydrolase-like_dom_sf"/>
</dbReference>
<sequence length="173" mass="19136">MASSTQVVRVGVGVLVKDPANPQKVFAGLRKNSHGDGTLALPGGHLEMYESWEDCAIREVLEETGLEIRNVKFGHVTNDIMKDQNKHYITIFMMAECVPPPSFLGMAMHPKPRNLEPHKCQGWDSYSWDELCRLVGNDANDDDGNSSGAVELFGPLLQLVKESPQAVVDFINK</sequence>
<dbReference type="FunFam" id="3.90.79.10:FF:000060">
    <property type="entry name" value="Nudix hydrolase 1"/>
    <property type="match status" value="1"/>
</dbReference>
<dbReference type="Proteomes" id="UP001516023">
    <property type="component" value="Unassembled WGS sequence"/>
</dbReference>